<keyword evidence="7 9" id="KW-0408">Iron</keyword>
<dbReference type="OMA" id="WIPVFAD"/>
<dbReference type="GO" id="GO:0140663">
    <property type="term" value="F:ATP-dependent FeS chaperone activity"/>
    <property type="evidence" value="ECO:0007669"/>
    <property type="project" value="InterPro"/>
</dbReference>
<dbReference type="SUPFAM" id="SSF52540">
    <property type="entry name" value="P-loop containing nucleoside triphosphate hydrolases"/>
    <property type="match status" value="1"/>
</dbReference>
<evidence type="ECO:0000256" key="7">
    <source>
        <dbReference type="ARBA" id="ARBA00023004"/>
    </source>
</evidence>
<evidence type="ECO:0000313" key="10">
    <source>
        <dbReference type="EMBL" id="KNE63812.1"/>
    </source>
</evidence>
<dbReference type="OrthoDB" id="3900342at2759"/>
<evidence type="ECO:0000256" key="4">
    <source>
        <dbReference type="ARBA" id="ARBA00022723"/>
    </source>
</evidence>
<dbReference type="AlphaFoldDB" id="A0A0L0SMV4"/>
<proteinExistence type="inferred from homology"/>
<dbReference type="InterPro" id="IPR033756">
    <property type="entry name" value="YlxH/NBP35"/>
</dbReference>
<name>A0A0L0SMV4_ALLM3</name>
<keyword evidence="3 9" id="KW-0963">Cytoplasm</keyword>
<keyword evidence="11" id="KW-1185">Reference proteome</keyword>
<dbReference type="InterPro" id="IPR000808">
    <property type="entry name" value="Mrp-like_CS"/>
</dbReference>
<dbReference type="GO" id="GO:0051539">
    <property type="term" value="F:4 iron, 4 sulfur cluster binding"/>
    <property type="evidence" value="ECO:0007669"/>
    <property type="project" value="UniProtKB-UniRule"/>
</dbReference>
<comment type="subcellular location">
    <subcellularLocation>
        <location evidence="1 9">Cytoplasm</location>
    </subcellularLocation>
</comment>
<keyword evidence="5" id="KW-0547">Nucleotide-binding</keyword>
<comment type="function">
    <text evidence="9">Component of the cytosolic iron-sulfur (Fe/S) protein assembly (CIA) machinery. Required for maturation of extramitochondrial Fe-S proteins. The NBP35-CFD1 heterotetramer forms a Fe-S scaffold complex, mediating the de novo assembly of an Fe-S cluster and its transfer to target apoproteins.</text>
</comment>
<evidence type="ECO:0000256" key="3">
    <source>
        <dbReference type="ARBA" id="ARBA00022490"/>
    </source>
</evidence>
<keyword evidence="2 9" id="KW-0004">4Fe-4S</keyword>
<dbReference type="GO" id="GO:0005829">
    <property type="term" value="C:cytosol"/>
    <property type="evidence" value="ECO:0007669"/>
    <property type="project" value="TreeGrafter"/>
</dbReference>
<feature type="binding site" evidence="9">
    <location>
        <position position="199"/>
    </location>
    <ligand>
        <name>[4Fe-4S] cluster</name>
        <dbReference type="ChEBI" id="CHEBI:49883"/>
        <note>ligand shared between dimeric partners</note>
    </ligand>
</feature>
<dbReference type="VEuPathDB" id="FungiDB:AMAG_08882"/>
<evidence type="ECO:0000256" key="6">
    <source>
        <dbReference type="ARBA" id="ARBA00022840"/>
    </source>
</evidence>
<dbReference type="InterPro" id="IPR019591">
    <property type="entry name" value="Mrp/NBP35_ATP-bd"/>
</dbReference>
<keyword evidence="4 9" id="KW-0479">Metal-binding</keyword>
<keyword evidence="6" id="KW-0067">ATP-binding</keyword>
<evidence type="ECO:0000256" key="1">
    <source>
        <dbReference type="ARBA" id="ARBA00004496"/>
    </source>
</evidence>
<sequence>MDFSNLNRVKHIILVLSGKGGVGKTAVSSQLALSLATAADKETRVGVLDIDLCGPSIPRVLGVDASAVMQSSHGWVPVVVPNTSSRLKVMSIGFLLPNKDDAVVWRGPKKTTMIQQFLTKVCWGDLDYLIIDTPPGTSDEHLAVVEALKDFANKAAVIVTTPQLVAVSDVKKEIHFCLKVELPVLGIVENMSGFRCPHCADCTPIFSSGGGQALADQFGVPLVGTIPIDPAFAQLVDSPQPDAPLAAVYPKTEMGRAFAVVANTVVGRLDKVLAAAATPRNGVQAAATANESRA</sequence>
<reference evidence="10 11" key="1">
    <citation type="submission" date="2009-11" db="EMBL/GenBank/DDBJ databases">
        <title>Annotation of Allomyces macrogynus ATCC 38327.</title>
        <authorList>
            <consortium name="The Broad Institute Genome Sequencing Platform"/>
            <person name="Russ C."/>
            <person name="Cuomo C."/>
            <person name="Burger G."/>
            <person name="Gray M.W."/>
            <person name="Holland P.W.H."/>
            <person name="King N."/>
            <person name="Lang F.B.F."/>
            <person name="Roger A.J."/>
            <person name="Ruiz-Trillo I."/>
            <person name="Young S.K."/>
            <person name="Zeng Q."/>
            <person name="Gargeya S."/>
            <person name="Fitzgerald M."/>
            <person name="Haas B."/>
            <person name="Abouelleil A."/>
            <person name="Alvarado L."/>
            <person name="Arachchi H.M."/>
            <person name="Berlin A."/>
            <person name="Chapman S.B."/>
            <person name="Gearin G."/>
            <person name="Goldberg J."/>
            <person name="Griggs A."/>
            <person name="Gujja S."/>
            <person name="Hansen M."/>
            <person name="Heiman D."/>
            <person name="Howarth C."/>
            <person name="Larimer J."/>
            <person name="Lui A."/>
            <person name="MacDonald P.J.P."/>
            <person name="McCowen C."/>
            <person name="Montmayeur A."/>
            <person name="Murphy C."/>
            <person name="Neiman D."/>
            <person name="Pearson M."/>
            <person name="Priest M."/>
            <person name="Roberts A."/>
            <person name="Saif S."/>
            <person name="Shea T."/>
            <person name="Sisk P."/>
            <person name="Stolte C."/>
            <person name="Sykes S."/>
            <person name="Wortman J."/>
            <person name="Nusbaum C."/>
            <person name="Birren B."/>
        </authorList>
    </citation>
    <scope>NUCLEOTIDE SEQUENCE [LARGE SCALE GENOMIC DNA]</scope>
    <source>
        <strain evidence="10 11">ATCC 38327</strain>
    </source>
</reference>
<protein>
    <submittedName>
        <fullName evidence="10">Uncharacterized protein</fullName>
    </submittedName>
</protein>
<dbReference type="eggNOG" id="KOG3022">
    <property type="taxonomic scope" value="Eukaryota"/>
</dbReference>
<dbReference type="CDD" id="cd02037">
    <property type="entry name" value="Mrp_NBP35"/>
    <property type="match status" value="1"/>
</dbReference>
<dbReference type="HAMAP" id="MF_02040">
    <property type="entry name" value="Mrp_NBP35"/>
    <property type="match status" value="1"/>
</dbReference>
<evidence type="ECO:0000256" key="2">
    <source>
        <dbReference type="ARBA" id="ARBA00022485"/>
    </source>
</evidence>
<dbReference type="PANTHER" id="PTHR23264:SF19">
    <property type="entry name" value="CYTOSOLIC FE-S CLUSTER ASSEMBLY FACTOR NUBP2"/>
    <property type="match status" value="1"/>
</dbReference>
<dbReference type="HAMAP" id="MF_03039">
    <property type="entry name" value="NUBP2"/>
    <property type="match status" value="1"/>
</dbReference>
<evidence type="ECO:0000313" key="11">
    <source>
        <dbReference type="Proteomes" id="UP000054350"/>
    </source>
</evidence>
<dbReference type="Proteomes" id="UP000054350">
    <property type="component" value="Unassembled WGS sequence"/>
</dbReference>
<dbReference type="FunFam" id="3.40.50.300:FF:001119">
    <property type="entry name" value="Iron-sulfur cluster carrier protein"/>
    <property type="match status" value="1"/>
</dbReference>
<evidence type="ECO:0000256" key="9">
    <source>
        <dbReference type="HAMAP-Rule" id="MF_03039"/>
    </source>
</evidence>
<gene>
    <name evidence="10" type="ORF">AMAG_08882</name>
</gene>
<organism evidence="10 11">
    <name type="scientific">Allomyces macrogynus (strain ATCC 38327)</name>
    <name type="common">Allomyces javanicus var. macrogynus</name>
    <dbReference type="NCBI Taxonomy" id="578462"/>
    <lineage>
        <taxon>Eukaryota</taxon>
        <taxon>Fungi</taxon>
        <taxon>Fungi incertae sedis</taxon>
        <taxon>Blastocladiomycota</taxon>
        <taxon>Blastocladiomycetes</taxon>
        <taxon>Blastocladiales</taxon>
        <taxon>Blastocladiaceae</taxon>
        <taxon>Allomyces</taxon>
    </lineage>
</organism>
<evidence type="ECO:0000256" key="5">
    <source>
        <dbReference type="ARBA" id="ARBA00022741"/>
    </source>
</evidence>
<dbReference type="EMBL" id="GG745343">
    <property type="protein sequence ID" value="KNE63812.1"/>
    <property type="molecule type" value="Genomic_DNA"/>
</dbReference>
<dbReference type="GO" id="GO:0005524">
    <property type="term" value="F:ATP binding"/>
    <property type="evidence" value="ECO:0007669"/>
    <property type="project" value="UniProtKB-KW"/>
</dbReference>
<comment type="caution">
    <text evidence="9">Lacks conserved residue(s) required for the propagation of feature annotation.</text>
</comment>
<accession>A0A0L0SMV4</accession>
<feature type="binding site" evidence="9">
    <location>
        <position position="196"/>
    </location>
    <ligand>
        <name>[4Fe-4S] cluster</name>
        <dbReference type="ChEBI" id="CHEBI:49883"/>
        <note>ligand shared between dimeric partners</note>
    </ligand>
</feature>
<dbReference type="PANTHER" id="PTHR23264">
    <property type="entry name" value="NUCLEOTIDE-BINDING PROTEIN NBP35 YEAST -RELATED"/>
    <property type="match status" value="1"/>
</dbReference>
<dbReference type="STRING" id="578462.A0A0L0SMV4"/>
<reference evidence="11" key="2">
    <citation type="submission" date="2009-11" db="EMBL/GenBank/DDBJ databases">
        <title>The Genome Sequence of Allomyces macrogynus strain ATCC 38327.</title>
        <authorList>
            <consortium name="The Broad Institute Genome Sequencing Platform"/>
            <person name="Russ C."/>
            <person name="Cuomo C."/>
            <person name="Shea T."/>
            <person name="Young S.K."/>
            <person name="Zeng Q."/>
            <person name="Koehrsen M."/>
            <person name="Haas B."/>
            <person name="Borodovsky M."/>
            <person name="Guigo R."/>
            <person name="Alvarado L."/>
            <person name="Berlin A."/>
            <person name="Borenstein D."/>
            <person name="Chen Z."/>
            <person name="Engels R."/>
            <person name="Freedman E."/>
            <person name="Gellesch M."/>
            <person name="Goldberg J."/>
            <person name="Griggs A."/>
            <person name="Gujja S."/>
            <person name="Heiman D."/>
            <person name="Hepburn T."/>
            <person name="Howarth C."/>
            <person name="Jen D."/>
            <person name="Larson L."/>
            <person name="Lewis B."/>
            <person name="Mehta T."/>
            <person name="Park D."/>
            <person name="Pearson M."/>
            <person name="Roberts A."/>
            <person name="Saif S."/>
            <person name="Shenoy N."/>
            <person name="Sisk P."/>
            <person name="Stolte C."/>
            <person name="Sykes S."/>
            <person name="Walk T."/>
            <person name="White J."/>
            <person name="Yandava C."/>
            <person name="Burger G."/>
            <person name="Gray M.W."/>
            <person name="Holland P.W.H."/>
            <person name="King N."/>
            <person name="Lang F.B.F."/>
            <person name="Roger A.J."/>
            <person name="Ruiz-Trillo I."/>
            <person name="Lander E."/>
            <person name="Nusbaum C."/>
        </authorList>
    </citation>
    <scope>NUCLEOTIDE SEQUENCE [LARGE SCALE GENOMIC DNA]</scope>
    <source>
        <strain evidence="11">ATCC 38327</strain>
    </source>
</reference>
<evidence type="ECO:0000256" key="8">
    <source>
        <dbReference type="ARBA" id="ARBA00023014"/>
    </source>
</evidence>
<comment type="similarity">
    <text evidence="9">Belongs to the Mrp/NBP35 ATP-binding proteins family. NUBP2/CFD1 subfamily.</text>
</comment>
<dbReference type="InterPro" id="IPR027417">
    <property type="entry name" value="P-loop_NTPase"/>
</dbReference>
<dbReference type="GO" id="GO:0016226">
    <property type="term" value="P:iron-sulfur cluster assembly"/>
    <property type="evidence" value="ECO:0007669"/>
    <property type="project" value="UniProtKB-UniRule"/>
</dbReference>
<dbReference type="PROSITE" id="PS01215">
    <property type="entry name" value="MRP"/>
    <property type="match status" value="1"/>
</dbReference>
<dbReference type="GO" id="GO:0046872">
    <property type="term" value="F:metal ion binding"/>
    <property type="evidence" value="ECO:0007669"/>
    <property type="project" value="UniProtKB-KW"/>
</dbReference>
<dbReference type="InterPro" id="IPR028600">
    <property type="entry name" value="NUBP2/Cfd1_eukaryotes"/>
</dbReference>
<dbReference type="Pfam" id="PF10609">
    <property type="entry name" value="ParA"/>
    <property type="match status" value="1"/>
</dbReference>
<keyword evidence="8 9" id="KW-0411">Iron-sulfur</keyword>
<dbReference type="Gene3D" id="3.40.50.300">
    <property type="entry name" value="P-loop containing nucleotide triphosphate hydrolases"/>
    <property type="match status" value="1"/>
</dbReference>